<dbReference type="InterPro" id="IPR011330">
    <property type="entry name" value="Glyco_hydro/deAcase_b/a-brl"/>
</dbReference>
<dbReference type="GO" id="GO:0005576">
    <property type="term" value="C:extracellular region"/>
    <property type="evidence" value="ECO:0007669"/>
    <property type="project" value="UniProtKB-SubCell"/>
</dbReference>
<dbReference type="PROSITE" id="PS51677">
    <property type="entry name" value="NODB"/>
    <property type="match status" value="1"/>
</dbReference>
<dbReference type="EMBL" id="CP035758">
    <property type="protein sequence ID" value="QBD79123.1"/>
    <property type="molecule type" value="Genomic_DNA"/>
</dbReference>
<gene>
    <name evidence="5" type="ORF">EPA93_25325</name>
</gene>
<evidence type="ECO:0000256" key="2">
    <source>
        <dbReference type="ARBA" id="ARBA00022729"/>
    </source>
</evidence>
<dbReference type="Gene3D" id="3.20.20.370">
    <property type="entry name" value="Glycoside hydrolase/deacetylase"/>
    <property type="match status" value="1"/>
</dbReference>
<keyword evidence="2" id="KW-0732">Signal</keyword>
<keyword evidence="6" id="KW-1185">Reference proteome</keyword>
<dbReference type="GO" id="GO:0016810">
    <property type="term" value="F:hydrolase activity, acting on carbon-nitrogen (but not peptide) bonds"/>
    <property type="evidence" value="ECO:0007669"/>
    <property type="project" value="InterPro"/>
</dbReference>
<dbReference type="PANTHER" id="PTHR34216:SF3">
    <property type="entry name" value="POLY-BETA-1,6-N-ACETYL-D-GLUCOSAMINE N-DEACETYLASE"/>
    <property type="match status" value="1"/>
</dbReference>
<keyword evidence="3" id="KW-0472">Membrane</keyword>
<evidence type="ECO:0000256" key="1">
    <source>
        <dbReference type="ARBA" id="ARBA00004613"/>
    </source>
</evidence>
<evidence type="ECO:0000313" key="5">
    <source>
        <dbReference type="EMBL" id="QBD79123.1"/>
    </source>
</evidence>
<dbReference type="CDD" id="cd10918">
    <property type="entry name" value="CE4_NodB_like_5s_6s"/>
    <property type="match status" value="1"/>
</dbReference>
<keyword evidence="3" id="KW-1133">Transmembrane helix</keyword>
<accession>A0A4P6JUV4</accession>
<dbReference type="RefSeq" id="WP_129890176.1">
    <property type="nucleotide sequence ID" value="NZ_CP035758.1"/>
</dbReference>
<dbReference type="Proteomes" id="UP000290365">
    <property type="component" value="Chromosome"/>
</dbReference>
<proteinExistence type="predicted"/>
<protein>
    <recommendedName>
        <fullName evidence="4">NodB homology domain-containing protein</fullName>
    </recommendedName>
</protein>
<dbReference type="InterPro" id="IPR002509">
    <property type="entry name" value="NODB_dom"/>
</dbReference>
<name>A0A4P6JUV4_KTERU</name>
<evidence type="ECO:0000259" key="4">
    <source>
        <dbReference type="PROSITE" id="PS51677"/>
    </source>
</evidence>
<sequence length="469" mass="51746">MTRQTNHPTSSTRDAGSSSDKRIILSKVMLILSVLCILLAVGVWGFSVLAPQISASPVSPPPHDQKGATATNNLDASTQAKALATQYMQAFIKQDYKSMWSLLHPQIQNKWTDETSFAAFLQKHFQDYTLQSFTIGQASTQAYWINPETMEQYNQIEKLPVSLILQLKPTPKQNLLPPEDVHPAQIFQNLPFIAQQITPIGKKDKQWVVLAGGPADPEAPVLPPVTPPSKTVQVPILMYHYISDVPANDPNPALRLSLSVGPKQFTQQMDYLKQKGFHTITLNELMDALYYDAPLPSKPIILSFDDGYIDAYQNAYPILKAHGFSGMFYIITGKVGWQGQMNWVQMREMLANGMQIGSHTIHHVDMGDTYLASPTVAQQEAQLSKITLEKNLGVLIQHFCYPNGGPFKRGSLALRAEVVSLLASDGYVSATTDPGMTGTLQNSLTPLAMLRIRVDGRASLLNFAQSLPG</sequence>
<reference evidence="5 6" key="1">
    <citation type="submission" date="2019-01" db="EMBL/GenBank/DDBJ databases">
        <title>Ktedonosporobacter rubrisoli SCAWS-G2.</title>
        <authorList>
            <person name="Huang Y."/>
            <person name="Yan B."/>
        </authorList>
    </citation>
    <scope>NUCLEOTIDE SEQUENCE [LARGE SCALE GENOMIC DNA]</scope>
    <source>
        <strain evidence="5 6">SCAWS-G2</strain>
    </source>
</reference>
<feature type="transmembrane region" description="Helical" evidence="3">
    <location>
        <begin position="28"/>
        <end position="50"/>
    </location>
</feature>
<organism evidence="5 6">
    <name type="scientific">Ktedonosporobacter rubrisoli</name>
    <dbReference type="NCBI Taxonomy" id="2509675"/>
    <lineage>
        <taxon>Bacteria</taxon>
        <taxon>Bacillati</taxon>
        <taxon>Chloroflexota</taxon>
        <taxon>Ktedonobacteria</taxon>
        <taxon>Ktedonobacterales</taxon>
        <taxon>Ktedonosporobacteraceae</taxon>
        <taxon>Ktedonosporobacter</taxon>
    </lineage>
</organism>
<dbReference type="OrthoDB" id="9778320at2"/>
<evidence type="ECO:0000256" key="3">
    <source>
        <dbReference type="SAM" id="Phobius"/>
    </source>
</evidence>
<dbReference type="KEGG" id="kbs:EPA93_25325"/>
<comment type="subcellular location">
    <subcellularLocation>
        <location evidence="1">Secreted</location>
    </subcellularLocation>
</comment>
<evidence type="ECO:0000313" key="6">
    <source>
        <dbReference type="Proteomes" id="UP000290365"/>
    </source>
</evidence>
<dbReference type="InterPro" id="IPR051398">
    <property type="entry name" value="Polysacch_Deacetylase"/>
</dbReference>
<dbReference type="Pfam" id="PF01522">
    <property type="entry name" value="Polysacc_deac_1"/>
    <property type="match status" value="1"/>
</dbReference>
<dbReference type="PANTHER" id="PTHR34216">
    <property type="match status" value="1"/>
</dbReference>
<dbReference type="GO" id="GO:0005975">
    <property type="term" value="P:carbohydrate metabolic process"/>
    <property type="evidence" value="ECO:0007669"/>
    <property type="project" value="InterPro"/>
</dbReference>
<feature type="domain" description="NodB homology" evidence="4">
    <location>
        <begin position="298"/>
        <end position="469"/>
    </location>
</feature>
<dbReference type="AlphaFoldDB" id="A0A4P6JUV4"/>
<keyword evidence="3" id="KW-0812">Transmembrane</keyword>
<dbReference type="SUPFAM" id="SSF88713">
    <property type="entry name" value="Glycoside hydrolase/deacetylase"/>
    <property type="match status" value="1"/>
</dbReference>